<evidence type="ECO:0000313" key="2">
    <source>
        <dbReference type="EMBL" id="NUX99626.1"/>
    </source>
</evidence>
<accession>A0A7Y6MXD5</accession>
<comment type="caution">
    <text evidence="2">The sequence shown here is derived from an EMBL/GenBank/DDBJ whole genome shotgun (WGS) entry which is preliminary data.</text>
</comment>
<protein>
    <submittedName>
        <fullName evidence="2">Alpha/beta fold hydrolase</fullName>
    </submittedName>
</protein>
<dbReference type="InterPro" id="IPR029058">
    <property type="entry name" value="AB_hydrolase_fold"/>
</dbReference>
<dbReference type="AlphaFoldDB" id="A0A7Y6MXD5"/>
<dbReference type="SUPFAM" id="SSF54427">
    <property type="entry name" value="NTF2-like"/>
    <property type="match status" value="1"/>
</dbReference>
<dbReference type="PANTHER" id="PTHR43798:SF5">
    <property type="entry name" value="MONOACYLGLYCEROL LIPASE ABHD6"/>
    <property type="match status" value="1"/>
</dbReference>
<proteinExistence type="predicted"/>
<dbReference type="Proteomes" id="UP000594380">
    <property type="component" value="Unassembled WGS sequence"/>
</dbReference>
<evidence type="ECO:0000259" key="1">
    <source>
        <dbReference type="SMART" id="SM00824"/>
    </source>
</evidence>
<gene>
    <name evidence="2" type="ORF">G5S42_07810</name>
</gene>
<dbReference type="EMBL" id="JAALDK010000001">
    <property type="protein sequence ID" value="NUX99626.1"/>
    <property type="molecule type" value="Genomic_DNA"/>
</dbReference>
<dbReference type="GO" id="GO:0016020">
    <property type="term" value="C:membrane"/>
    <property type="evidence" value="ECO:0007669"/>
    <property type="project" value="TreeGrafter"/>
</dbReference>
<dbReference type="GO" id="GO:0047372">
    <property type="term" value="F:monoacylglycerol lipase activity"/>
    <property type="evidence" value="ECO:0007669"/>
    <property type="project" value="TreeGrafter"/>
</dbReference>
<dbReference type="SUPFAM" id="SSF53474">
    <property type="entry name" value="alpha/beta-Hydrolases"/>
    <property type="match status" value="1"/>
</dbReference>
<organism evidence="2 3">
    <name type="scientific">Paraburkholderia youngii</name>
    <dbReference type="NCBI Taxonomy" id="2782701"/>
    <lineage>
        <taxon>Bacteria</taxon>
        <taxon>Pseudomonadati</taxon>
        <taxon>Pseudomonadota</taxon>
        <taxon>Betaproteobacteria</taxon>
        <taxon>Burkholderiales</taxon>
        <taxon>Burkholderiaceae</taxon>
        <taxon>Paraburkholderia</taxon>
    </lineage>
</organism>
<dbReference type="InterPro" id="IPR050266">
    <property type="entry name" value="AB_hydrolase_sf"/>
</dbReference>
<dbReference type="InterPro" id="IPR032710">
    <property type="entry name" value="NTF2-like_dom_sf"/>
</dbReference>
<dbReference type="Pfam" id="PF12697">
    <property type="entry name" value="Abhydrolase_6"/>
    <property type="match status" value="1"/>
</dbReference>
<name>A0A7Y6MXD5_9BURK</name>
<dbReference type="SMART" id="SM00824">
    <property type="entry name" value="PKS_TE"/>
    <property type="match status" value="1"/>
</dbReference>
<feature type="domain" description="Thioesterase TesA-like" evidence="1">
    <location>
        <begin position="12"/>
        <end position="243"/>
    </location>
</feature>
<dbReference type="GeneID" id="301100245"/>
<dbReference type="Gene3D" id="3.40.50.1820">
    <property type="entry name" value="alpha/beta hydrolase"/>
    <property type="match status" value="1"/>
</dbReference>
<dbReference type="PANTHER" id="PTHR43798">
    <property type="entry name" value="MONOACYLGLYCEROL LIPASE"/>
    <property type="match status" value="1"/>
</dbReference>
<dbReference type="GO" id="GO:0046464">
    <property type="term" value="P:acylglycerol catabolic process"/>
    <property type="evidence" value="ECO:0007669"/>
    <property type="project" value="TreeGrafter"/>
</dbReference>
<dbReference type="Pfam" id="PF12680">
    <property type="entry name" value="SnoaL_2"/>
    <property type="match status" value="1"/>
</dbReference>
<sequence length="393" mass="42000">MNPTHPSRPLLVFIHGFLDGAAVWDDLAQHLGERASGALCVDLPGMGARAADPGPYSLDSFAADITTQIRALLRPVVLIGHSMGAQIAELVAVRLNEQVRGLVLLTPVPLRGTRLPAEAMRGFHALGGDPAAQRELRRNVSVNLDDAQLERLGQLGDRVDANATGTFADLWNEGHPTGANPSRYLGPVLIIRGDGDTFATAEMISLGVTPRFRAPHVTSIERAGHWPHVEQPAAIAHAVGSFLANIEANGAGLNAPDVPVSPQGWTRAFGQKSADAFAETLSPDVMLEASVLAKPVVGIDQVKTVMTTASRIYESLSFTHEAHSGLRDYLEWEVQAFGGEQMRGITVLTTNPQGKIVHVAIHHRPLGGALRFSAELGHRLQGVVDASLFYRSA</sequence>
<dbReference type="InterPro" id="IPR020802">
    <property type="entry name" value="TesA-like"/>
</dbReference>
<dbReference type="RefSeq" id="WP_176106248.1">
    <property type="nucleotide sequence ID" value="NZ_JAALDK010000001.1"/>
</dbReference>
<dbReference type="Gene3D" id="3.10.450.50">
    <property type="match status" value="1"/>
</dbReference>
<evidence type="ECO:0000313" key="3">
    <source>
        <dbReference type="Proteomes" id="UP000594380"/>
    </source>
</evidence>
<dbReference type="InterPro" id="IPR037401">
    <property type="entry name" value="SnoaL-like"/>
</dbReference>
<dbReference type="InterPro" id="IPR000073">
    <property type="entry name" value="AB_hydrolase_1"/>
</dbReference>
<keyword evidence="2" id="KW-0378">Hydrolase</keyword>
<reference evidence="2 3" key="1">
    <citation type="submission" date="2020-02" db="EMBL/GenBank/DDBJ databases">
        <title>Paraburkholderia simonii sp. nov. and Paraburkholderia youngii sp. nov. Brazilian and Mexican Mimosa-associated rhizobia.</title>
        <authorList>
            <person name="Mavima L."/>
            <person name="Beukes C.W."/>
            <person name="Chan W.Y."/>
            <person name="Palmer M."/>
            <person name="De Meyer S.E."/>
            <person name="James E.K."/>
            <person name="Venter S.N."/>
            <person name="Steenkamp E.T."/>
        </authorList>
    </citation>
    <scope>NUCLEOTIDE SEQUENCE [LARGE SCALE GENOMIC DNA]</scope>
    <source>
        <strain evidence="2 3">JPY169</strain>
    </source>
</reference>